<dbReference type="PANTHER" id="PTHR21064">
    <property type="entry name" value="AMINOGLYCOSIDE PHOSPHOTRANSFERASE DOMAIN-CONTAINING PROTEIN-RELATED"/>
    <property type="match status" value="1"/>
</dbReference>
<dbReference type="InterPro" id="IPR050249">
    <property type="entry name" value="Pseudomonas-type_ThrB"/>
</dbReference>
<reference evidence="4" key="1">
    <citation type="submission" date="2021-01" db="EMBL/GenBank/DDBJ databases">
        <title>Genome public.</title>
        <authorList>
            <person name="Liu C."/>
            <person name="Sun Q."/>
        </authorList>
    </citation>
    <scope>NUCLEOTIDE SEQUENCE [LARGE SCALE GENOMIC DNA]</scope>
    <source>
        <strain evidence="4">YIM B02505</strain>
    </source>
</reference>
<protein>
    <submittedName>
        <fullName evidence="3">Phosphotransferase</fullName>
    </submittedName>
</protein>
<comment type="similarity">
    <text evidence="1">Belongs to the pseudomonas-type ThrB family.</text>
</comment>
<comment type="caution">
    <text evidence="3">The sequence shown here is derived from an EMBL/GenBank/DDBJ whole genome shotgun (WGS) entry which is preliminary data.</text>
</comment>
<dbReference type="RefSeq" id="WP_200271206.1">
    <property type="nucleotide sequence ID" value="NZ_JAENHN010000046.1"/>
</dbReference>
<evidence type="ECO:0000313" key="3">
    <source>
        <dbReference type="EMBL" id="MBK1812217.1"/>
    </source>
</evidence>
<proteinExistence type="inferred from homology"/>
<organism evidence="3 4">
    <name type="scientific">Clostridium yunnanense</name>
    <dbReference type="NCBI Taxonomy" id="2800325"/>
    <lineage>
        <taxon>Bacteria</taxon>
        <taxon>Bacillati</taxon>
        <taxon>Bacillota</taxon>
        <taxon>Clostridia</taxon>
        <taxon>Eubacteriales</taxon>
        <taxon>Clostridiaceae</taxon>
        <taxon>Clostridium</taxon>
    </lineage>
</organism>
<dbReference type="EMBL" id="JAENHN010000046">
    <property type="protein sequence ID" value="MBK1812217.1"/>
    <property type="molecule type" value="Genomic_DNA"/>
</dbReference>
<dbReference type="Gene3D" id="3.90.1200.10">
    <property type="match status" value="1"/>
</dbReference>
<sequence length="327" mass="38683">MLKLKYLFDNKDLAHMILENWEYDHDDPNLLKYYRISSNAVYWCRNQGETFFLRFTPTEEKPKEKILAELEFLSYLRNNAYPVVETILSKAGNELEEINTPWGSFYAVAFKEASRKQMSEIPLTRDLIFGLGKALGKLHKLSSEFSPVNNKRSDWKETSCWMEDVLSNFPNETAARNELSMLKDYFSKMPTTKETFGLIHYDFELDNLFFNEITETYTPIDFDDSIYHWYALDIEQSLGSIKEEIPEEQVELSVNEFINGYRLEYDISDEMLKLLPIFRRYVNLYGYVRILRSIEESLDNEPDWLINLRAKLENSLNNRKAVFTMPI</sequence>
<dbReference type="InterPro" id="IPR011009">
    <property type="entry name" value="Kinase-like_dom_sf"/>
</dbReference>
<accession>A0ABS1ES72</accession>
<dbReference type="SUPFAM" id="SSF56112">
    <property type="entry name" value="Protein kinase-like (PK-like)"/>
    <property type="match status" value="1"/>
</dbReference>
<name>A0ABS1ES72_9CLOT</name>
<feature type="domain" description="Aminoglycoside phosphotransferase" evidence="2">
    <location>
        <begin position="38"/>
        <end position="247"/>
    </location>
</feature>
<evidence type="ECO:0000313" key="4">
    <source>
        <dbReference type="Proteomes" id="UP000596739"/>
    </source>
</evidence>
<evidence type="ECO:0000259" key="2">
    <source>
        <dbReference type="Pfam" id="PF01636"/>
    </source>
</evidence>
<dbReference type="Proteomes" id="UP000596739">
    <property type="component" value="Unassembled WGS sequence"/>
</dbReference>
<evidence type="ECO:0000256" key="1">
    <source>
        <dbReference type="ARBA" id="ARBA00038240"/>
    </source>
</evidence>
<dbReference type="PANTHER" id="PTHR21064:SF6">
    <property type="entry name" value="AMINOGLYCOSIDE PHOSPHOTRANSFERASE DOMAIN-CONTAINING PROTEIN"/>
    <property type="match status" value="1"/>
</dbReference>
<dbReference type="Pfam" id="PF01636">
    <property type="entry name" value="APH"/>
    <property type="match status" value="1"/>
</dbReference>
<dbReference type="InterPro" id="IPR002575">
    <property type="entry name" value="Aminoglycoside_PTrfase"/>
</dbReference>
<gene>
    <name evidence="3" type="ORF">JHL18_16460</name>
</gene>
<keyword evidence="4" id="KW-1185">Reference proteome</keyword>